<dbReference type="EMBL" id="JAJNDC010000004">
    <property type="protein sequence ID" value="MCW9714154.1"/>
    <property type="molecule type" value="Genomic_DNA"/>
</dbReference>
<reference evidence="2 3" key="1">
    <citation type="submission" date="2021-11" db="EMBL/GenBank/DDBJ databases">
        <title>Aliifidinibius sp. nov., a new bacterium isolated from saline soil.</title>
        <authorList>
            <person name="Galisteo C."/>
            <person name="De La Haba R."/>
            <person name="Sanchez-Porro C."/>
            <person name="Ventosa A."/>
        </authorList>
    </citation>
    <scope>NUCLEOTIDE SEQUENCE [LARGE SCALE GENOMIC DNA]</scope>
    <source>
        <strain evidence="2 3">KACC 190600</strain>
    </source>
</reference>
<name>A0ABT3Q221_9BACT</name>
<comment type="caution">
    <text evidence="2">The sequence shown here is derived from an EMBL/GenBank/DDBJ whole genome shotgun (WGS) entry which is preliminary data.</text>
</comment>
<dbReference type="RefSeq" id="WP_265791252.1">
    <property type="nucleotide sequence ID" value="NZ_BAABRS010000004.1"/>
</dbReference>
<evidence type="ECO:0000259" key="1">
    <source>
        <dbReference type="Pfam" id="PF18899"/>
    </source>
</evidence>
<organism evidence="2 3">
    <name type="scientific">Fodinibius salicampi</name>
    <dbReference type="NCBI Taxonomy" id="1920655"/>
    <lineage>
        <taxon>Bacteria</taxon>
        <taxon>Pseudomonadati</taxon>
        <taxon>Balneolota</taxon>
        <taxon>Balneolia</taxon>
        <taxon>Balneolales</taxon>
        <taxon>Balneolaceae</taxon>
        <taxon>Fodinibius</taxon>
    </lineage>
</organism>
<dbReference type="InterPro" id="IPR043714">
    <property type="entry name" value="DUF5655"/>
</dbReference>
<evidence type="ECO:0000313" key="3">
    <source>
        <dbReference type="Proteomes" id="UP001207337"/>
    </source>
</evidence>
<sequence>MWKCPKCNREFTRRNQRHACGTGDREHVLRNRPDSVVEIYNAIEDFVMSLGTVEVVARERYVLFRSTRIFTDLSIMKDAVRVAIHIGRKVDDPIFIKTVSDDKKVTHVAKLRDLIEVEVIKPLLEEAYHFSLAL</sequence>
<dbReference type="Pfam" id="PF18899">
    <property type="entry name" value="DUF5655"/>
    <property type="match status" value="1"/>
</dbReference>
<dbReference type="Proteomes" id="UP001207337">
    <property type="component" value="Unassembled WGS sequence"/>
</dbReference>
<accession>A0ABT3Q221</accession>
<protein>
    <submittedName>
        <fullName evidence="2">DUF5655 domain-containing protein</fullName>
    </submittedName>
</protein>
<evidence type="ECO:0000313" key="2">
    <source>
        <dbReference type="EMBL" id="MCW9714154.1"/>
    </source>
</evidence>
<gene>
    <name evidence="2" type="ORF">LQ318_14670</name>
</gene>
<keyword evidence="3" id="KW-1185">Reference proteome</keyword>
<feature type="domain" description="DUF5655" evidence="1">
    <location>
        <begin position="28"/>
        <end position="131"/>
    </location>
</feature>
<proteinExistence type="predicted"/>